<keyword evidence="5 7" id="KW-0233">DNA recombination</keyword>
<dbReference type="GO" id="GO:0008270">
    <property type="term" value="F:zinc ion binding"/>
    <property type="evidence" value="ECO:0007669"/>
    <property type="project" value="UniProtKB-KW"/>
</dbReference>
<dbReference type="GO" id="GO:0003677">
    <property type="term" value="F:DNA binding"/>
    <property type="evidence" value="ECO:0007669"/>
    <property type="project" value="UniProtKB-UniRule"/>
</dbReference>
<keyword evidence="6 7" id="KW-0234">DNA repair</keyword>
<evidence type="ECO:0000313" key="10">
    <source>
        <dbReference type="Proteomes" id="UP000190868"/>
    </source>
</evidence>
<comment type="similarity">
    <text evidence="7">Belongs to the RecR family.</text>
</comment>
<keyword evidence="4 7" id="KW-0862">Zinc</keyword>
<dbReference type="PROSITE" id="PS50880">
    <property type="entry name" value="TOPRIM"/>
    <property type="match status" value="1"/>
</dbReference>
<dbReference type="PROSITE" id="PS01300">
    <property type="entry name" value="RECR"/>
    <property type="match status" value="1"/>
</dbReference>
<dbReference type="EMBL" id="CP017258">
    <property type="protein sequence ID" value="AQW87033.1"/>
    <property type="molecule type" value="Genomic_DNA"/>
</dbReference>
<dbReference type="Gene3D" id="3.40.1360.10">
    <property type="match status" value="1"/>
</dbReference>
<dbReference type="GO" id="GO:0006281">
    <property type="term" value="P:DNA repair"/>
    <property type="evidence" value="ECO:0007669"/>
    <property type="project" value="UniProtKB-UniRule"/>
</dbReference>
<dbReference type="NCBIfam" id="TIGR00615">
    <property type="entry name" value="recR"/>
    <property type="match status" value="1"/>
</dbReference>
<dbReference type="PANTHER" id="PTHR30446">
    <property type="entry name" value="RECOMBINATION PROTEIN RECR"/>
    <property type="match status" value="1"/>
</dbReference>
<evidence type="ECO:0000256" key="7">
    <source>
        <dbReference type="HAMAP-Rule" id="MF_00017"/>
    </source>
</evidence>
<keyword evidence="10" id="KW-1185">Reference proteome</keyword>
<dbReference type="Pfam" id="PF21176">
    <property type="entry name" value="RecR_HhH"/>
    <property type="match status" value="1"/>
</dbReference>
<dbReference type="RefSeq" id="WP_078424187.1">
    <property type="nucleotide sequence ID" value="NZ_CP017258.1"/>
</dbReference>
<dbReference type="PANTHER" id="PTHR30446:SF0">
    <property type="entry name" value="RECOMBINATION PROTEIN RECR"/>
    <property type="match status" value="1"/>
</dbReference>
<dbReference type="SUPFAM" id="SSF111304">
    <property type="entry name" value="Recombination protein RecR"/>
    <property type="match status" value="1"/>
</dbReference>
<dbReference type="AlphaFoldDB" id="A0A1S6U5P8"/>
<keyword evidence="3 7" id="KW-0863">Zinc-finger</keyword>
<keyword evidence="1 7" id="KW-0479">Metal-binding</keyword>
<dbReference type="HAMAP" id="MF_00017">
    <property type="entry name" value="RecR"/>
    <property type="match status" value="1"/>
</dbReference>
<sequence>MKKSLEKFNELVQAFGKLPGVGKKSATRFAYFVSLQDNFSGLQLAQCIEDAVRFTKKCTKCGGLSEDELCDICTDKTRDNSVLMVVESPKDILVFEQNKIFDGCYFVFDELSDYLIERLDKIIKEDDIKEIIFAFTPGLNSDALMLFIEDRLKNSDIKYSKIAQGVPTGVNLENIDMLSLLKAIESRTKV</sequence>
<evidence type="ECO:0000256" key="3">
    <source>
        <dbReference type="ARBA" id="ARBA00022771"/>
    </source>
</evidence>
<evidence type="ECO:0000256" key="4">
    <source>
        <dbReference type="ARBA" id="ARBA00022833"/>
    </source>
</evidence>
<dbReference type="Gene3D" id="1.10.8.420">
    <property type="entry name" value="RecR Domain 1"/>
    <property type="match status" value="1"/>
</dbReference>
<dbReference type="Proteomes" id="UP000190868">
    <property type="component" value="Chromosome"/>
</dbReference>
<dbReference type="InterPro" id="IPR023627">
    <property type="entry name" value="Rcmb_RecR"/>
</dbReference>
<proteinExistence type="inferred from homology"/>
<organism evidence="9 10">
    <name type="scientific">Campylobacter pinnipediorum subsp. caledonicus</name>
    <dbReference type="NCBI Taxonomy" id="1874362"/>
    <lineage>
        <taxon>Bacteria</taxon>
        <taxon>Pseudomonadati</taxon>
        <taxon>Campylobacterota</taxon>
        <taxon>Epsilonproteobacteria</taxon>
        <taxon>Campylobacterales</taxon>
        <taxon>Campylobacteraceae</taxon>
        <taxon>Campylobacter</taxon>
    </lineage>
</organism>
<accession>A0A1S6U5P8</accession>
<feature type="domain" description="Toprim" evidence="8">
    <location>
        <begin position="81"/>
        <end position="167"/>
    </location>
</feature>
<name>A0A1S6U5P8_9BACT</name>
<evidence type="ECO:0000256" key="2">
    <source>
        <dbReference type="ARBA" id="ARBA00022763"/>
    </source>
</evidence>
<evidence type="ECO:0000313" key="9">
    <source>
        <dbReference type="EMBL" id="AQW87033.1"/>
    </source>
</evidence>
<comment type="function">
    <text evidence="7">May play a role in DNA repair. It seems to be involved in an RecBC-independent recombinational process of DNA repair. It may act with RecF and RecO.</text>
</comment>
<dbReference type="InterPro" id="IPR000093">
    <property type="entry name" value="DNA_Rcmb_RecR"/>
</dbReference>
<gene>
    <name evidence="7 9" type="primary">recR</name>
    <name evidence="9" type="ORF">CPIN18021_0173</name>
</gene>
<evidence type="ECO:0000256" key="1">
    <source>
        <dbReference type="ARBA" id="ARBA00022723"/>
    </source>
</evidence>
<dbReference type="InterPro" id="IPR006171">
    <property type="entry name" value="TOPRIM_dom"/>
</dbReference>
<dbReference type="GO" id="GO:0006310">
    <property type="term" value="P:DNA recombination"/>
    <property type="evidence" value="ECO:0007669"/>
    <property type="project" value="UniProtKB-UniRule"/>
</dbReference>
<feature type="zinc finger region" description="C4-type" evidence="7">
    <location>
        <begin position="58"/>
        <end position="73"/>
    </location>
</feature>
<evidence type="ECO:0000256" key="6">
    <source>
        <dbReference type="ARBA" id="ARBA00023204"/>
    </source>
</evidence>
<evidence type="ECO:0000256" key="5">
    <source>
        <dbReference type="ARBA" id="ARBA00023172"/>
    </source>
</evidence>
<protein>
    <recommendedName>
        <fullName evidence="7">Recombination protein RecR</fullName>
    </recommendedName>
</protein>
<dbReference type="Pfam" id="PF02132">
    <property type="entry name" value="RecR_ZnF"/>
    <property type="match status" value="1"/>
</dbReference>
<reference evidence="10" key="1">
    <citation type="submission" date="2016-09" db="EMBL/GenBank/DDBJ databases">
        <title>Comparative genomics of the Campylobacter concisus group.</title>
        <authorList>
            <person name="Miller W.G."/>
            <person name="Yee E."/>
            <person name="Chapman M.H."/>
            <person name="Huynh S."/>
            <person name="Bono J.L."/>
            <person name="On S.L.W."/>
            <person name="StLeger J."/>
            <person name="Foster G."/>
            <person name="Parker C.T."/>
        </authorList>
    </citation>
    <scope>NUCLEOTIDE SEQUENCE [LARGE SCALE GENOMIC DNA]</scope>
    <source>
        <strain evidence="10">RM18021</strain>
    </source>
</reference>
<keyword evidence="2 7" id="KW-0227">DNA damage</keyword>
<dbReference type="InterPro" id="IPR015967">
    <property type="entry name" value="Rcmb_RecR_Znf"/>
</dbReference>
<evidence type="ECO:0000259" key="8">
    <source>
        <dbReference type="PROSITE" id="PS50880"/>
    </source>
</evidence>